<dbReference type="KEGG" id="bvr:BVIR_984"/>
<keyword evidence="6" id="KW-1185">Reference proteome</keyword>
<dbReference type="PANTHER" id="PTHR13847">
    <property type="entry name" value="SARCOSINE DEHYDROGENASE-RELATED"/>
    <property type="match status" value="1"/>
</dbReference>
<dbReference type="Gene3D" id="3.30.9.10">
    <property type="entry name" value="D-Amino Acid Oxidase, subunit A, domain 2"/>
    <property type="match status" value="1"/>
</dbReference>
<proteinExistence type="predicted"/>
<sequence length="453" mass="47854">MLSSANGTFYETGAVARPPRPLLGAELDCEIVVVGGGLAGLWTALELARRGRDVVVVEAGRIGEGACGRNAGFVSPGYAEDPAKIVARVGERHARALWRLSVEGVEAVRTAAADMPGVDPVAGRLIAFRTAGEDAAARLAERVARWGSLAELWRGPEVREVLATARYRAALALPEGFHLHPLNFVIGLAAAVEAAGGRIFEQSPVVHADLDGVRKRIETPQGRLRAHEVVVCGSAGVGRAFPVLAQSIVPVATHIGVTAPLGDRLAAAIRYSGAVSDNRPGGDNFRVVGERLLWGGRITTRTRPPAQLHRLIASDIAAVFPQLAGIEVAHAWSGVMGVAAHKMPQVGRLGPGLWLASAFGDHGLAATASTGWLIASAILDGDDRWRLFIPFGLVPAGVLGRITVQLGYWSMQLRDRRDEMLLRRAEQREKAEAPPAILPPASASDLVAPPPMA</sequence>
<evidence type="ECO:0000313" key="4">
    <source>
        <dbReference type="EMBL" id="BAR97928.1"/>
    </source>
</evidence>
<name>A0A0H5BNM2_BLAVI</name>
<dbReference type="GO" id="GO:0016491">
    <property type="term" value="F:oxidoreductase activity"/>
    <property type="evidence" value="ECO:0007669"/>
    <property type="project" value="UniProtKB-KW"/>
</dbReference>
<dbReference type="STRING" id="1079.BVIR_984"/>
<evidence type="ECO:0000313" key="5">
    <source>
        <dbReference type="EMBL" id="CUU41436.1"/>
    </source>
</evidence>
<evidence type="ECO:0000259" key="3">
    <source>
        <dbReference type="Pfam" id="PF01266"/>
    </source>
</evidence>
<dbReference type="GO" id="GO:0005737">
    <property type="term" value="C:cytoplasm"/>
    <property type="evidence" value="ECO:0007669"/>
    <property type="project" value="TreeGrafter"/>
</dbReference>
<dbReference type="InterPro" id="IPR006076">
    <property type="entry name" value="FAD-dep_OxRdtase"/>
</dbReference>
<dbReference type="AlphaFoldDB" id="A0A0H5BNM2"/>
<dbReference type="Proteomes" id="UP000065734">
    <property type="component" value="Chromosome I"/>
</dbReference>
<dbReference type="EMBL" id="AP014854">
    <property type="protein sequence ID" value="BAR97928.1"/>
    <property type="molecule type" value="Genomic_DNA"/>
</dbReference>
<dbReference type="Gene3D" id="3.50.50.60">
    <property type="entry name" value="FAD/NAD(P)-binding domain"/>
    <property type="match status" value="1"/>
</dbReference>
<reference evidence="6" key="3">
    <citation type="journal article" date="2016" name="Genome Announc.">
        <title>Revised genome sequence of the purple photosynthetic bacterium Blastochloris viridis.</title>
        <authorList>
            <person name="Liu L.N."/>
            <person name="Faulkner M."/>
            <person name="Liu X."/>
            <person name="Huang F."/>
            <person name="Darby A.C."/>
            <person name="Hall N."/>
        </authorList>
    </citation>
    <scope>NUCLEOTIDE SEQUENCE [LARGE SCALE GENOMIC DNA]</scope>
    <source>
        <strain evidence="6">ATCC 19567 / DSM 133 / F</strain>
    </source>
</reference>
<dbReference type="SUPFAM" id="SSF51905">
    <property type="entry name" value="FAD/NAD(P)-binding domain"/>
    <property type="match status" value="1"/>
</dbReference>
<reference evidence="4" key="1">
    <citation type="journal article" date="2015" name="Genome Announc.">
        <title>Complete Genome Sequence of the Bacteriochlorophyll b-Producing Photosynthetic Bacterium Blastochloris viridis.</title>
        <authorList>
            <person name="Tsukatani Y."/>
            <person name="Hirose Y."/>
            <person name="Harada J."/>
            <person name="Misawa N."/>
            <person name="Mori K."/>
            <person name="Inoue K."/>
            <person name="Tamiaki H."/>
        </authorList>
    </citation>
    <scope>NUCLEOTIDE SEQUENCE [LARGE SCALE GENOMIC DNA]</scope>
    <source>
        <strain evidence="4">DSM 133</strain>
    </source>
</reference>
<gene>
    <name evidence="5" type="primary">puuB_2</name>
    <name evidence="4" type="ORF">BV133_335</name>
    <name evidence="5" type="ORF">BVIRIDIS_04270</name>
</gene>
<dbReference type="EC" id="1.4.3.-" evidence="5"/>
<dbReference type="InterPro" id="IPR036188">
    <property type="entry name" value="FAD/NAD-bd_sf"/>
</dbReference>
<reference evidence="5" key="2">
    <citation type="submission" date="2015-11" db="EMBL/GenBank/DDBJ databases">
        <authorList>
            <person name="Zhang Y."/>
            <person name="Guo Z."/>
        </authorList>
    </citation>
    <scope>NUCLEOTIDE SEQUENCE</scope>
    <source>
        <strain evidence="5">1</strain>
    </source>
</reference>
<dbReference type="Pfam" id="PF01266">
    <property type="entry name" value="DAO"/>
    <property type="match status" value="1"/>
</dbReference>
<dbReference type="RefSeq" id="WP_055036672.1">
    <property type="nucleotide sequence ID" value="NZ_AP014854.2"/>
</dbReference>
<feature type="domain" description="FAD dependent oxidoreductase" evidence="3">
    <location>
        <begin position="31"/>
        <end position="376"/>
    </location>
</feature>
<accession>A0A0H5BNM2</accession>
<feature type="region of interest" description="Disordered" evidence="2">
    <location>
        <begin position="426"/>
        <end position="453"/>
    </location>
</feature>
<organism evidence="5 6">
    <name type="scientific">Blastochloris viridis</name>
    <name type="common">Rhodopseudomonas viridis</name>
    <dbReference type="NCBI Taxonomy" id="1079"/>
    <lineage>
        <taxon>Bacteria</taxon>
        <taxon>Pseudomonadati</taxon>
        <taxon>Pseudomonadota</taxon>
        <taxon>Alphaproteobacteria</taxon>
        <taxon>Hyphomicrobiales</taxon>
        <taxon>Blastochloridaceae</taxon>
        <taxon>Blastochloris</taxon>
    </lineage>
</organism>
<protein>
    <submittedName>
        <fullName evidence="5">Gamma-glutamylputrescine oxidoreductase</fullName>
        <ecNumber evidence="5">1.4.3.-</ecNumber>
    </submittedName>
    <submittedName>
        <fullName evidence="4">Putative oxidoreductase in putrescine utilization cluster</fullName>
    </submittedName>
</protein>
<evidence type="ECO:0000256" key="2">
    <source>
        <dbReference type="SAM" id="MobiDB-lite"/>
    </source>
</evidence>
<dbReference type="PANTHER" id="PTHR13847:SF281">
    <property type="entry name" value="FAD DEPENDENT OXIDOREDUCTASE DOMAIN-CONTAINING PROTEIN"/>
    <property type="match status" value="1"/>
</dbReference>
<keyword evidence="1 5" id="KW-0560">Oxidoreductase</keyword>
<feature type="compositionally biased region" description="Low complexity" evidence="2">
    <location>
        <begin position="433"/>
        <end position="443"/>
    </location>
</feature>
<evidence type="ECO:0000313" key="6">
    <source>
        <dbReference type="Proteomes" id="UP000065734"/>
    </source>
</evidence>
<evidence type="ECO:0000256" key="1">
    <source>
        <dbReference type="ARBA" id="ARBA00023002"/>
    </source>
</evidence>
<dbReference type="EMBL" id="LN907867">
    <property type="protein sequence ID" value="CUU41436.1"/>
    <property type="molecule type" value="Genomic_DNA"/>
</dbReference>